<accession>A0A841QZY2</accession>
<keyword evidence="2" id="KW-1185">Reference proteome</keyword>
<dbReference type="GeneID" id="93485340"/>
<dbReference type="Proteomes" id="UP000591941">
    <property type="component" value="Unassembled WGS sequence"/>
</dbReference>
<sequence>MAEFRELSWNPFEGLPLVFLDKLIEYGEEKGDPECCAFVDEVYEKLDWRKCKIPDVLKPYLKEEYKESE</sequence>
<protein>
    <submittedName>
        <fullName evidence="1">Proteasome lid subunit RPN8/RPN11</fullName>
    </submittedName>
</protein>
<reference evidence="1 2" key="1">
    <citation type="submission" date="2020-08" db="EMBL/GenBank/DDBJ databases">
        <title>Genomic Encyclopedia of Type Strains, Phase IV (KMG-IV): sequencing the most valuable type-strain genomes for metagenomic binning, comparative biology and taxonomic classification.</title>
        <authorList>
            <person name="Goeker M."/>
        </authorList>
    </citation>
    <scope>NUCLEOTIDE SEQUENCE [LARGE SCALE GENOMIC DNA]</scope>
    <source>
        <strain evidence="1 2">DSM 21255</strain>
    </source>
</reference>
<proteinExistence type="predicted"/>
<dbReference type="RefSeq" id="WP_159822114.1">
    <property type="nucleotide sequence ID" value="NZ_JACHHI010000001.1"/>
</dbReference>
<dbReference type="AlphaFoldDB" id="A0A841QZY2"/>
<dbReference type="EMBL" id="JACHHI010000001">
    <property type="protein sequence ID" value="MBB6477033.1"/>
    <property type="molecule type" value="Genomic_DNA"/>
</dbReference>
<organism evidence="1 2">
    <name type="scientific">Negativicoccus succinicivorans</name>
    <dbReference type="NCBI Taxonomy" id="620903"/>
    <lineage>
        <taxon>Bacteria</taxon>
        <taxon>Bacillati</taxon>
        <taxon>Bacillota</taxon>
        <taxon>Negativicutes</taxon>
        <taxon>Veillonellales</taxon>
        <taxon>Veillonellaceae</taxon>
        <taxon>Negativicoccus</taxon>
    </lineage>
</organism>
<dbReference type="GO" id="GO:0000502">
    <property type="term" value="C:proteasome complex"/>
    <property type="evidence" value="ECO:0007669"/>
    <property type="project" value="UniProtKB-KW"/>
</dbReference>
<evidence type="ECO:0000313" key="2">
    <source>
        <dbReference type="Proteomes" id="UP000591941"/>
    </source>
</evidence>
<comment type="caution">
    <text evidence="1">The sequence shown here is derived from an EMBL/GenBank/DDBJ whole genome shotgun (WGS) entry which is preliminary data.</text>
</comment>
<gene>
    <name evidence="1" type="ORF">HNR45_000055</name>
</gene>
<keyword evidence="1" id="KW-0647">Proteasome</keyword>
<evidence type="ECO:0000313" key="1">
    <source>
        <dbReference type="EMBL" id="MBB6477033.1"/>
    </source>
</evidence>
<name>A0A841QZY2_9FIRM</name>